<dbReference type="Proteomes" id="UP000051326">
    <property type="component" value="Unassembled WGS sequence"/>
</dbReference>
<evidence type="ECO:0000313" key="1">
    <source>
        <dbReference type="EMBL" id="CUH99834.1"/>
    </source>
</evidence>
<reference evidence="1 2" key="1">
    <citation type="submission" date="2015-09" db="EMBL/GenBank/DDBJ databases">
        <authorList>
            <consortium name="Swine Surveillance"/>
        </authorList>
    </citation>
    <scope>NUCLEOTIDE SEQUENCE [LARGE SCALE GENOMIC DNA]</scope>
    <source>
        <strain evidence="1 2">CECT 8399</strain>
    </source>
</reference>
<proteinExistence type="predicted"/>
<name>A0A0N7M4J8_9RHOB</name>
<protein>
    <submittedName>
        <fullName evidence="1">YHS domain protein</fullName>
    </submittedName>
</protein>
<dbReference type="STRING" id="1396826.PHA8399_01960"/>
<dbReference type="EMBL" id="CYSR01000021">
    <property type="protein sequence ID" value="CUH99834.1"/>
    <property type="molecule type" value="Genomic_DNA"/>
</dbReference>
<dbReference type="NCBIfam" id="NF041384">
    <property type="entry name" value="YHS_seleno_dom"/>
    <property type="match status" value="1"/>
</dbReference>
<evidence type="ECO:0000313" key="2">
    <source>
        <dbReference type="Proteomes" id="UP000051326"/>
    </source>
</evidence>
<dbReference type="AlphaFoldDB" id="A0A0N7M4J8"/>
<organism evidence="1 2">
    <name type="scientific">Leisingera aquaemixtae</name>
    <dbReference type="NCBI Taxonomy" id="1396826"/>
    <lineage>
        <taxon>Bacteria</taxon>
        <taxon>Pseudomonadati</taxon>
        <taxon>Pseudomonadota</taxon>
        <taxon>Alphaproteobacteria</taxon>
        <taxon>Rhodobacterales</taxon>
        <taxon>Roseobacteraceae</taxon>
        <taxon>Leisingera</taxon>
    </lineage>
</organism>
<sequence>MSMAKPEPRAGGSGEAITKERDDFMKRLAFAAAAALSFALPAFAGEQYVDGTGYAVSGYDVVAYRSLEMNPPGTPQTAPVRGNAAYTAEYNGATWAFSSAENRDTFAANPAYYAPQYDGHCAYGVSKGGKVPANPNLWRIVDDKLYLNITDVVVGFWEADIPGNITLAEGNWPGIEPKAASDSVIPKFTSEGPVTN</sequence>
<accession>A0A0N7M4J8</accession>
<gene>
    <name evidence="1" type="ORF">PHA8399_01960</name>
</gene>